<accession>A0A9W8MYI8</accession>
<dbReference type="GO" id="GO:0003918">
    <property type="term" value="F:DNA topoisomerase type II (double strand cut, ATP-hydrolyzing) activity"/>
    <property type="evidence" value="ECO:0007669"/>
    <property type="project" value="UniProtKB-EC"/>
</dbReference>
<reference evidence="13" key="1">
    <citation type="submission" date="2022-07" db="EMBL/GenBank/DDBJ databases">
        <title>Genome Sequence of Agrocybe chaxingu.</title>
        <authorList>
            <person name="Buettner E."/>
        </authorList>
    </citation>
    <scope>NUCLEOTIDE SEQUENCE</scope>
    <source>
        <strain evidence="13">MP-N11</strain>
    </source>
</reference>
<dbReference type="PANTHER" id="PTHR10848:SF0">
    <property type="entry name" value="MEIOTIC RECOMBINATION PROTEIN SPO11"/>
    <property type="match status" value="1"/>
</dbReference>
<dbReference type="PANTHER" id="PTHR10848">
    <property type="entry name" value="MEIOTIC RECOMBINATION PROTEIN SPO11"/>
    <property type="match status" value="1"/>
</dbReference>
<feature type="domain" description="Topoisomerase 6 subunit A/Spo11 TOPRIM" evidence="12">
    <location>
        <begin position="231"/>
        <end position="398"/>
    </location>
</feature>
<sequence length="503" mass="55662">MDMFSDSEASEFDIFMDDADDELPSPPLPDGVDDFIDEDLDAMDEESDWEDTSMHLDGSDEPSPVVGYIEDLVLSFLTQLANPGCLRDKEDDSDCSASNNKRSKDDYRIELHLADRTKADQDGNQLTKTLRYPRKCKTGSAKSFATFYYKDVGLFKTQRAVDGLVDDLAATFELERSDLHIRSSSKGLVCGSGFVISLLSGDTITCNDTEGALIPAGEDIETFSVEEDVQWVLVVEKEAVFQTLCRLRISQHELMPGRGIIVTGKGYPDVATRHLVKSLADALPSTIPILGLVDGDPYGLDILSVYKYGSKGMQHESDKLAARRIKWLGILASELARYDFCNFDASTNRCSPAGEVEVVILYSRSAPFCPLTHGCRKELQHMLHSRRKAEIEIITSVQSEEKKVVSVLTSDSMFSGDAVYEENDVNAVNAHEENQDLLLFEDEDLPSPPCSAYPTQCTISIPQFGDSSPCDPYAQLVSKSTLQSLLTMSGEDSEWATSKLPYY</sequence>
<keyword evidence="6" id="KW-0460">Magnesium</keyword>
<dbReference type="EMBL" id="JANKHO010000198">
    <property type="protein sequence ID" value="KAJ3513441.1"/>
    <property type="molecule type" value="Genomic_DNA"/>
</dbReference>
<evidence type="ECO:0000259" key="11">
    <source>
        <dbReference type="Pfam" id="PF04406"/>
    </source>
</evidence>
<evidence type="ECO:0000256" key="6">
    <source>
        <dbReference type="ARBA" id="ARBA00022842"/>
    </source>
</evidence>
<dbReference type="InterPro" id="IPR034136">
    <property type="entry name" value="TOPRIM_Topo6A/Spo11"/>
</dbReference>
<evidence type="ECO:0000256" key="8">
    <source>
        <dbReference type="ARBA" id="ARBA00023125"/>
    </source>
</evidence>
<dbReference type="GO" id="GO:0000706">
    <property type="term" value="P:meiotic DNA double-strand break processing"/>
    <property type="evidence" value="ECO:0007669"/>
    <property type="project" value="TreeGrafter"/>
</dbReference>
<keyword evidence="9" id="KW-0413">Isomerase</keyword>
<evidence type="ECO:0000256" key="9">
    <source>
        <dbReference type="ARBA" id="ARBA00023235"/>
    </source>
</evidence>
<evidence type="ECO:0000256" key="1">
    <source>
        <dbReference type="ARBA" id="ARBA00000185"/>
    </source>
</evidence>
<dbReference type="GO" id="GO:0007131">
    <property type="term" value="P:reciprocal meiotic recombination"/>
    <property type="evidence" value="ECO:0007669"/>
    <property type="project" value="TreeGrafter"/>
</dbReference>
<dbReference type="Pfam" id="PF21180">
    <property type="entry name" value="TOP6A-Spo11_Toprim"/>
    <property type="match status" value="1"/>
</dbReference>
<evidence type="ECO:0000256" key="4">
    <source>
        <dbReference type="ARBA" id="ARBA00012895"/>
    </source>
</evidence>
<comment type="cofactor">
    <cofactor evidence="2">
        <name>Mg(2+)</name>
        <dbReference type="ChEBI" id="CHEBI:18420"/>
    </cofactor>
</comment>
<feature type="region of interest" description="Disordered" evidence="10">
    <location>
        <begin position="1"/>
        <end position="61"/>
    </location>
</feature>
<comment type="catalytic activity">
    <reaction evidence="1">
        <text>ATP-dependent breakage, passage and rejoining of double-stranded DNA.</text>
        <dbReference type="EC" id="5.6.2.2"/>
    </reaction>
</comment>
<dbReference type="GO" id="GO:0046872">
    <property type="term" value="F:metal ion binding"/>
    <property type="evidence" value="ECO:0007669"/>
    <property type="project" value="UniProtKB-KW"/>
</dbReference>
<evidence type="ECO:0000259" key="12">
    <source>
        <dbReference type="Pfam" id="PF21180"/>
    </source>
</evidence>
<proteinExistence type="inferred from homology"/>
<dbReference type="CDD" id="cd00223">
    <property type="entry name" value="TOPRIM_TopoIIB_SPO"/>
    <property type="match status" value="1"/>
</dbReference>
<dbReference type="GO" id="GO:0000228">
    <property type="term" value="C:nuclear chromosome"/>
    <property type="evidence" value="ECO:0007669"/>
    <property type="project" value="TreeGrafter"/>
</dbReference>
<comment type="caution">
    <text evidence="13">The sequence shown here is derived from an EMBL/GenBank/DDBJ whole genome shotgun (WGS) entry which is preliminary data.</text>
</comment>
<dbReference type="OrthoDB" id="5377392at2759"/>
<keyword evidence="14" id="KW-1185">Reference proteome</keyword>
<evidence type="ECO:0000313" key="14">
    <source>
        <dbReference type="Proteomes" id="UP001148786"/>
    </source>
</evidence>
<feature type="compositionally biased region" description="Acidic residues" evidence="10">
    <location>
        <begin position="8"/>
        <end position="23"/>
    </location>
</feature>
<dbReference type="InterPro" id="IPR036388">
    <property type="entry name" value="WH-like_DNA-bd_sf"/>
</dbReference>
<dbReference type="AlphaFoldDB" id="A0A9W8MYI8"/>
<feature type="compositionally biased region" description="Acidic residues" evidence="10">
    <location>
        <begin position="31"/>
        <end position="51"/>
    </location>
</feature>
<feature type="domain" description="Spo11/DNA topoisomerase VI subunit A N-terminal" evidence="11">
    <location>
        <begin position="148"/>
        <end position="181"/>
    </location>
</feature>
<dbReference type="Pfam" id="PF04406">
    <property type="entry name" value="TP6A_N"/>
    <property type="match status" value="1"/>
</dbReference>
<evidence type="ECO:0000256" key="7">
    <source>
        <dbReference type="ARBA" id="ARBA00023029"/>
    </source>
</evidence>
<organism evidence="13 14">
    <name type="scientific">Agrocybe chaxingu</name>
    <dbReference type="NCBI Taxonomy" id="84603"/>
    <lineage>
        <taxon>Eukaryota</taxon>
        <taxon>Fungi</taxon>
        <taxon>Dikarya</taxon>
        <taxon>Basidiomycota</taxon>
        <taxon>Agaricomycotina</taxon>
        <taxon>Agaricomycetes</taxon>
        <taxon>Agaricomycetidae</taxon>
        <taxon>Agaricales</taxon>
        <taxon>Agaricineae</taxon>
        <taxon>Strophariaceae</taxon>
        <taxon>Agrocybe</taxon>
    </lineage>
</organism>
<dbReference type="InterPro" id="IPR013049">
    <property type="entry name" value="Spo11/TopoVI_A_N"/>
</dbReference>
<evidence type="ECO:0000313" key="13">
    <source>
        <dbReference type="EMBL" id="KAJ3513441.1"/>
    </source>
</evidence>
<gene>
    <name evidence="13" type="ORF">NLJ89_g2946</name>
</gene>
<keyword evidence="5" id="KW-0479">Metal-binding</keyword>
<evidence type="ECO:0000256" key="2">
    <source>
        <dbReference type="ARBA" id="ARBA00001946"/>
    </source>
</evidence>
<evidence type="ECO:0000256" key="5">
    <source>
        <dbReference type="ARBA" id="ARBA00022723"/>
    </source>
</evidence>
<dbReference type="Proteomes" id="UP001148786">
    <property type="component" value="Unassembled WGS sequence"/>
</dbReference>
<protein>
    <recommendedName>
        <fullName evidence="4">DNA topoisomerase (ATP-hydrolyzing)</fullName>
        <ecNumber evidence="4">5.6.2.2</ecNumber>
    </recommendedName>
</protein>
<dbReference type="GO" id="GO:0042138">
    <property type="term" value="P:meiotic DNA double-strand break formation"/>
    <property type="evidence" value="ECO:0007669"/>
    <property type="project" value="TreeGrafter"/>
</dbReference>
<evidence type="ECO:0000256" key="10">
    <source>
        <dbReference type="SAM" id="MobiDB-lite"/>
    </source>
</evidence>
<dbReference type="GO" id="GO:0003677">
    <property type="term" value="F:DNA binding"/>
    <property type="evidence" value="ECO:0007669"/>
    <property type="project" value="UniProtKB-KW"/>
</dbReference>
<evidence type="ECO:0000256" key="3">
    <source>
        <dbReference type="ARBA" id="ARBA00006559"/>
    </source>
</evidence>
<dbReference type="InterPro" id="IPR002815">
    <property type="entry name" value="Spo11/TopoVI_A"/>
</dbReference>
<keyword evidence="8" id="KW-0238">DNA-binding</keyword>
<dbReference type="EC" id="5.6.2.2" evidence="4"/>
<dbReference type="Gene3D" id="3.40.1360.10">
    <property type="match status" value="1"/>
</dbReference>
<dbReference type="SUPFAM" id="SSF56726">
    <property type="entry name" value="DNA topoisomerase IV, alpha subunit"/>
    <property type="match status" value="1"/>
</dbReference>
<name>A0A9W8MYI8_9AGAR</name>
<dbReference type="PRINTS" id="PR01550">
    <property type="entry name" value="TOP6AFAMILY"/>
</dbReference>
<comment type="similarity">
    <text evidence="3">Belongs to the TOP6A family.</text>
</comment>
<keyword evidence="7" id="KW-0799">Topoisomerase</keyword>
<dbReference type="Gene3D" id="1.10.10.10">
    <property type="entry name" value="Winged helix-like DNA-binding domain superfamily/Winged helix DNA-binding domain"/>
    <property type="match status" value="1"/>
</dbReference>
<dbReference type="GO" id="GO:0005524">
    <property type="term" value="F:ATP binding"/>
    <property type="evidence" value="ECO:0007669"/>
    <property type="project" value="InterPro"/>
</dbReference>
<dbReference type="InterPro" id="IPR036078">
    <property type="entry name" value="Spo11/TopoVI_A_sf"/>
</dbReference>